<dbReference type="AlphaFoldDB" id="A0A8J2YIK6"/>
<feature type="signal peptide" evidence="2">
    <location>
        <begin position="1"/>
        <end position="21"/>
    </location>
</feature>
<accession>A0A8J2YIK6</accession>
<keyword evidence="4" id="KW-1185">Reference proteome</keyword>
<organism evidence="3 4">
    <name type="scientific">Agaricicola taiwanensis</name>
    <dbReference type="NCBI Taxonomy" id="591372"/>
    <lineage>
        <taxon>Bacteria</taxon>
        <taxon>Pseudomonadati</taxon>
        <taxon>Pseudomonadota</taxon>
        <taxon>Alphaproteobacteria</taxon>
        <taxon>Rhodobacterales</taxon>
        <taxon>Paracoccaceae</taxon>
        <taxon>Agaricicola</taxon>
    </lineage>
</organism>
<dbReference type="SUPFAM" id="SSF53850">
    <property type="entry name" value="Periplasmic binding protein-like II"/>
    <property type="match status" value="1"/>
</dbReference>
<dbReference type="Gene3D" id="3.40.190.150">
    <property type="entry name" value="Bordetella uptake gene, domain 1"/>
    <property type="match status" value="1"/>
</dbReference>
<name>A0A8J2YIK6_9RHOB</name>
<dbReference type="InterPro" id="IPR042100">
    <property type="entry name" value="Bug_dom1"/>
</dbReference>
<evidence type="ECO:0000256" key="1">
    <source>
        <dbReference type="ARBA" id="ARBA00006987"/>
    </source>
</evidence>
<dbReference type="Pfam" id="PF03401">
    <property type="entry name" value="TctC"/>
    <property type="match status" value="1"/>
</dbReference>
<comment type="caution">
    <text evidence="3">The sequence shown here is derived from an EMBL/GenBank/DDBJ whole genome shotgun (WGS) entry which is preliminary data.</text>
</comment>
<dbReference type="PANTHER" id="PTHR42928:SF5">
    <property type="entry name" value="BLR1237 PROTEIN"/>
    <property type="match status" value="1"/>
</dbReference>
<keyword evidence="2" id="KW-0732">Signal</keyword>
<dbReference type="PIRSF" id="PIRSF017082">
    <property type="entry name" value="YflP"/>
    <property type="match status" value="1"/>
</dbReference>
<sequence length="318" mass="32995">MKMVQACIFAMAALVGHPALAQDYPTKGITVVVPFTPGGSNDIVGRYLADGLAKLWGKPAIVENKPGAGSAIGSAYVSQAPADGHTILFVSSGYTTNAATQAGLPFDPVKDLQPVAMAAKGEIVMVAGSRVKASNLRDFLAEAKTREMFYATAGVGSATHFAAESFNSAAGLTMTPVHYKGGSEAVIDLIGGRADVYFGTVTQVRPSLSGDQLKAIAMMGPEKSELLPEVETVAEAGLEDAATAFWWGVFVPAATPPAVVEKLNAGINEIMGGSETEAFLAKQGAAAAPMSSAEFTSFVHDELAKWKRLAQERGIAAK</sequence>
<proteinExistence type="inferred from homology"/>
<gene>
    <name evidence="3" type="ORF">GCM10007276_23430</name>
</gene>
<protein>
    <recommendedName>
        <fullName evidence="5">Tripartite tricarboxylate transporter substrate binding protein</fullName>
    </recommendedName>
</protein>
<comment type="similarity">
    <text evidence="1">Belongs to the UPF0065 (bug) family.</text>
</comment>
<evidence type="ECO:0000313" key="4">
    <source>
        <dbReference type="Proteomes" id="UP000602745"/>
    </source>
</evidence>
<reference evidence="3" key="2">
    <citation type="submission" date="2020-09" db="EMBL/GenBank/DDBJ databases">
        <authorList>
            <person name="Sun Q."/>
            <person name="Sedlacek I."/>
        </authorList>
    </citation>
    <scope>NUCLEOTIDE SEQUENCE</scope>
    <source>
        <strain evidence="3">CCM 7684</strain>
    </source>
</reference>
<dbReference type="PANTHER" id="PTHR42928">
    <property type="entry name" value="TRICARBOXYLATE-BINDING PROTEIN"/>
    <property type="match status" value="1"/>
</dbReference>
<dbReference type="RefSeq" id="WP_188409903.1">
    <property type="nucleotide sequence ID" value="NZ_BMCP01000002.1"/>
</dbReference>
<reference evidence="3" key="1">
    <citation type="journal article" date="2014" name="Int. J. Syst. Evol. Microbiol.">
        <title>Complete genome sequence of Corynebacterium casei LMG S-19264T (=DSM 44701T), isolated from a smear-ripened cheese.</title>
        <authorList>
            <consortium name="US DOE Joint Genome Institute (JGI-PGF)"/>
            <person name="Walter F."/>
            <person name="Albersmeier A."/>
            <person name="Kalinowski J."/>
            <person name="Ruckert C."/>
        </authorList>
    </citation>
    <scope>NUCLEOTIDE SEQUENCE</scope>
    <source>
        <strain evidence="3">CCM 7684</strain>
    </source>
</reference>
<feature type="chain" id="PRO_5035304382" description="Tripartite tricarboxylate transporter substrate binding protein" evidence="2">
    <location>
        <begin position="22"/>
        <end position="318"/>
    </location>
</feature>
<dbReference type="Proteomes" id="UP000602745">
    <property type="component" value="Unassembled WGS sequence"/>
</dbReference>
<dbReference type="InterPro" id="IPR005064">
    <property type="entry name" value="BUG"/>
</dbReference>
<dbReference type="Gene3D" id="3.40.190.10">
    <property type="entry name" value="Periplasmic binding protein-like II"/>
    <property type="match status" value="1"/>
</dbReference>
<evidence type="ECO:0000256" key="2">
    <source>
        <dbReference type="SAM" id="SignalP"/>
    </source>
</evidence>
<dbReference type="EMBL" id="BMCP01000002">
    <property type="protein sequence ID" value="GGE45525.1"/>
    <property type="molecule type" value="Genomic_DNA"/>
</dbReference>
<evidence type="ECO:0008006" key="5">
    <source>
        <dbReference type="Google" id="ProtNLM"/>
    </source>
</evidence>
<evidence type="ECO:0000313" key="3">
    <source>
        <dbReference type="EMBL" id="GGE45525.1"/>
    </source>
</evidence>